<dbReference type="OrthoDB" id="6186222at2759"/>
<sequence>MKYYYTKLNKLRSVWIGYRSYRTRRTRLSIAALHYNENRGRQQATTKTGEQRFSICYPKAKKGTEVVVKPKKTAPTFVYVALIKQAVVERRREDFKSYTSASDDVHSYEMAVMKSKIALDTSNVENDQHHTDIHLPLHCQLQKILLLMNKFKHNTTKSAIAIDAWVTTNKTAELREESIEIQRIIRSDLNKIIDLTSNCKAEASKLISTLHECKGKNDKLTEELKLKTEQCNALKLQVDELNFSDLEIRMEETDKEKKKASDK</sequence>
<name>A0A8S3U376_MYTED</name>
<dbReference type="EMBL" id="CAJPWZ010002555">
    <property type="protein sequence ID" value="CAG2240343.1"/>
    <property type="molecule type" value="Genomic_DNA"/>
</dbReference>
<reference evidence="2" key="1">
    <citation type="submission" date="2021-03" db="EMBL/GenBank/DDBJ databases">
        <authorList>
            <person name="Bekaert M."/>
        </authorList>
    </citation>
    <scope>NUCLEOTIDE SEQUENCE</scope>
</reference>
<keyword evidence="3" id="KW-1185">Reference proteome</keyword>
<protein>
    <submittedName>
        <fullName evidence="2">Uncharacterized protein</fullName>
    </submittedName>
</protein>
<feature type="coiled-coil region" evidence="1">
    <location>
        <begin position="210"/>
        <end position="263"/>
    </location>
</feature>
<evidence type="ECO:0000256" key="1">
    <source>
        <dbReference type="SAM" id="Coils"/>
    </source>
</evidence>
<comment type="caution">
    <text evidence="2">The sequence shown here is derived from an EMBL/GenBank/DDBJ whole genome shotgun (WGS) entry which is preliminary data.</text>
</comment>
<gene>
    <name evidence="2" type="ORF">MEDL_52636</name>
</gene>
<organism evidence="2 3">
    <name type="scientific">Mytilus edulis</name>
    <name type="common">Blue mussel</name>
    <dbReference type="NCBI Taxonomy" id="6550"/>
    <lineage>
        <taxon>Eukaryota</taxon>
        <taxon>Metazoa</taxon>
        <taxon>Spiralia</taxon>
        <taxon>Lophotrochozoa</taxon>
        <taxon>Mollusca</taxon>
        <taxon>Bivalvia</taxon>
        <taxon>Autobranchia</taxon>
        <taxon>Pteriomorphia</taxon>
        <taxon>Mytilida</taxon>
        <taxon>Mytiloidea</taxon>
        <taxon>Mytilidae</taxon>
        <taxon>Mytilinae</taxon>
        <taxon>Mytilus</taxon>
    </lineage>
</organism>
<proteinExistence type="predicted"/>
<dbReference type="Proteomes" id="UP000683360">
    <property type="component" value="Unassembled WGS sequence"/>
</dbReference>
<accession>A0A8S3U376</accession>
<dbReference type="AlphaFoldDB" id="A0A8S3U376"/>
<keyword evidence="1" id="KW-0175">Coiled coil</keyword>
<evidence type="ECO:0000313" key="2">
    <source>
        <dbReference type="EMBL" id="CAG2240343.1"/>
    </source>
</evidence>
<evidence type="ECO:0000313" key="3">
    <source>
        <dbReference type="Proteomes" id="UP000683360"/>
    </source>
</evidence>